<protein>
    <submittedName>
        <fullName evidence="3">DNA-directed RNA polymerase III subunit RPC5</fullName>
    </submittedName>
</protein>
<feature type="region of interest" description="Disordered" evidence="1">
    <location>
        <begin position="1"/>
        <end position="27"/>
    </location>
</feature>
<proteinExistence type="predicted"/>
<feature type="region of interest" description="Disordered" evidence="1">
    <location>
        <begin position="461"/>
        <end position="498"/>
    </location>
</feature>
<dbReference type="WBParaSite" id="HCON_00194010-00001">
    <property type="protein sequence ID" value="HCON_00194010-00001"/>
    <property type="gene ID" value="HCON_00194010"/>
</dbReference>
<accession>A0A7I4Z6U9</accession>
<feature type="compositionally biased region" description="Acidic residues" evidence="1">
    <location>
        <begin position="171"/>
        <end position="181"/>
    </location>
</feature>
<evidence type="ECO:0000313" key="2">
    <source>
        <dbReference type="Proteomes" id="UP000025227"/>
    </source>
</evidence>
<dbReference type="Pfam" id="PF04801">
    <property type="entry name" value="RPC5"/>
    <property type="match status" value="1"/>
</dbReference>
<sequence>MDDDDDIVVKKRKTQKVKRVESDDEDDKEDIEFNVVVCNELPNTELYRVHFPMRKRDAFEAERQPRVRYKKNVRMMEVRLTPDMSTGSFDKAKAERFAAMAAANVKSENVIAHSKFDEVYEGRAYVKDDFVQFAVGYFRGDTFYINPISGTFDMHRSLAHLNNAGKGKGDDEGEMTGESDTEAAGTSAKQIRVKFVRPETERQKKRREASALHREKLIASDSWIPMDVHLKEDPSVIEKFSQMTTLPSEGYDPSDIIETRDLVERGIICGEREQIDLTRSDLLVSHQRIREMPIDQQVKAQLFKARVVATNDIARLVPSISRNELFEYLQKCAHLVQGVWVIQSDFLYHDLTAAHSITPGKLDEHRADMWRCARDLALCLLDAGRTVTRSLLTRCFQINSRDAEEILSSFAVPGNRSWKLRITPDPLFLESPENAKVVLEERRYWTERWAEIQLRIDTTMSLQGPARSHKNSSHSSSSKSPIRARRNSHRTSPTKHPL</sequence>
<dbReference type="InterPro" id="IPR006886">
    <property type="entry name" value="RNA_pol_III_Rpc5"/>
</dbReference>
<reference evidence="3" key="1">
    <citation type="submission" date="2020-12" db="UniProtKB">
        <authorList>
            <consortium name="WormBaseParasite"/>
        </authorList>
    </citation>
    <scope>IDENTIFICATION</scope>
    <source>
        <strain evidence="3">MHco3</strain>
    </source>
</reference>
<dbReference type="OMA" id="MVQFPLR"/>
<organism evidence="2 3">
    <name type="scientific">Haemonchus contortus</name>
    <name type="common">Barber pole worm</name>
    <dbReference type="NCBI Taxonomy" id="6289"/>
    <lineage>
        <taxon>Eukaryota</taxon>
        <taxon>Metazoa</taxon>
        <taxon>Ecdysozoa</taxon>
        <taxon>Nematoda</taxon>
        <taxon>Chromadorea</taxon>
        <taxon>Rhabditida</taxon>
        <taxon>Rhabditina</taxon>
        <taxon>Rhabditomorpha</taxon>
        <taxon>Strongyloidea</taxon>
        <taxon>Trichostrongylidae</taxon>
        <taxon>Haemonchus</taxon>
    </lineage>
</organism>
<feature type="region of interest" description="Disordered" evidence="1">
    <location>
        <begin position="163"/>
        <end position="188"/>
    </location>
</feature>
<dbReference type="GO" id="GO:0042797">
    <property type="term" value="P:tRNA transcription by RNA polymerase III"/>
    <property type="evidence" value="ECO:0007669"/>
    <property type="project" value="TreeGrafter"/>
</dbReference>
<dbReference type="PANTHER" id="PTHR12069:SF0">
    <property type="entry name" value="DNA-DIRECTED RNA POLYMERASE III SUBUNIT RPC5"/>
    <property type="match status" value="1"/>
</dbReference>
<evidence type="ECO:0000313" key="3">
    <source>
        <dbReference type="WBParaSite" id="HCON_00194010-00001"/>
    </source>
</evidence>
<dbReference type="Proteomes" id="UP000025227">
    <property type="component" value="Unplaced"/>
</dbReference>
<dbReference type="OrthoDB" id="340681at2759"/>
<dbReference type="GO" id="GO:0005666">
    <property type="term" value="C:RNA polymerase III complex"/>
    <property type="evidence" value="ECO:0007669"/>
    <property type="project" value="TreeGrafter"/>
</dbReference>
<name>A0A7I4Z6U9_HAECO</name>
<evidence type="ECO:0000256" key="1">
    <source>
        <dbReference type="SAM" id="MobiDB-lite"/>
    </source>
</evidence>
<dbReference type="PANTHER" id="PTHR12069">
    <property type="entry name" value="DNA-DIRECTED RNA POLYMERASES III 80 KDA POLYPEPTIDE RNA POLYMERASE III SUBUNIT 5"/>
    <property type="match status" value="1"/>
</dbReference>
<feature type="compositionally biased region" description="Basic residues" evidence="1">
    <location>
        <begin position="482"/>
        <end position="498"/>
    </location>
</feature>
<keyword evidence="2" id="KW-1185">Reference proteome</keyword>
<dbReference type="AlphaFoldDB" id="A0A7I4Z6U9"/>